<accession>A0ABX7NZI0</accession>
<gene>
    <name evidence="3" type="ORF">JY651_05000</name>
</gene>
<sequence>MSEIEDPDDYPTPEQQEEEEHDREEYKEGLLRYGMAPALFVMKCGECDTGFTAVVYNGASGESLAVFPDVAGGIATPKTPESVGYYLDQAARAQSVDAMSAAATMYRAALEHLLEEQGISGGMLGPRLEALLRKREANDKSIPEWVYRINPEYLTVIKDLGNGAVHTNKGDVSLQGHINSSIVVLIQTAFESLLEHVYEAPARETEHLTKLRAAAAAVTPPKKAKG</sequence>
<evidence type="ECO:0000256" key="1">
    <source>
        <dbReference type="SAM" id="MobiDB-lite"/>
    </source>
</evidence>
<dbReference type="InterPro" id="IPR025285">
    <property type="entry name" value="DUF4145"/>
</dbReference>
<evidence type="ECO:0000259" key="2">
    <source>
        <dbReference type="Pfam" id="PF13643"/>
    </source>
</evidence>
<dbReference type="EMBL" id="CP071090">
    <property type="protein sequence ID" value="QSQ24327.1"/>
    <property type="molecule type" value="Genomic_DNA"/>
</dbReference>
<dbReference type="RefSeq" id="WP_206725893.1">
    <property type="nucleotide sequence ID" value="NZ_CP071090.1"/>
</dbReference>
<evidence type="ECO:0000313" key="3">
    <source>
        <dbReference type="EMBL" id="QSQ24327.1"/>
    </source>
</evidence>
<organism evidence="3 4">
    <name type="scientific">Pyxidicoccus parkwayensis</name>
    <dbReference type="NCBI Taxonomy" id="2813578"/>
    <lineage>
        <taxon>Bacteria</taxon>
        <taxon>Pseudomonadati</taxon>
        <taxon>Myxococcota</taxon>
        <taxon>Myxococcia</taxon>
        <taxon>Myxococcales</taxon>
        <taxon>Cystobacterineae</taxon>
        <taxon>Myxococcaceae</taxon>
        <taxon>Pyxidicoccus</taxon>
    </lineage>
</organism>
<dbReference type="Pfam" id="PF13643">
    <property type="entry name" value="DUF4145"/>
    <property type="match status" value="1"/>
</dbReference>
<keyword evidence="4" id="KW-1185">Reference proteome</keyword>
<evidence type="ECO:0000313" key="4">
    <source>
        <dbReference type="Proteomes" id="UP000662747"/>
    </source>
</evidence>
<proteinExistence type="predicted"/>
<feature type="region of interest" description="Disordered" evidence="1">
    <location>
        <begin position="1"/>
        <end position="26"/>
    </location>
</feature>
<feature type="compositionally biased region" description="Acidic residues" evidence="1">
    <location>
        <begin position="1"/>
        <end position="22"/>
    </location>
</feature>
<protein>
    <submittedName>
        <fullName evidence="3">DUF4145 domain-containing protein</fullName>
    </submittedName>
</protein>
<reference evidence="3 4" key="1">
    <citation type="submission" date="2021-02" db="EMBL/GenBank/DDBJ databases">
        <title>De Novo genome assembly of isolated myxobacteria.</title>
        <authorList>
            <person name="Stevens D.C."/>
        </authorList>
    </citation>
    <scope>NUCLEOTIDE SEQUENCE [LARGE SCALE GENOMIC DNA]</scope>
    <source>
        <strain evidence="4">SCPEA02</strain>
    </source>
</reference>
<feature type="domain" description="DUF4145" evidence="2">
    <location>
        <begin position="89"/>
        <end position="167"/>
    </location>
</feature>
<dbReference type="Proteomes" id="UP000662747">
    <property type="component" value="Chromosome"/>
</dbReference>
<name>A0ABX7NZI0_9BACT</name>